<organism evidence="2 3">
    <name type="scientific">Aspergillus oryzae</name>
    <name type="common">Yellow koji mold</name>
    <dbReference type="NCBI Taxonomy" id="5062"/>
    <lineage>
        <taxon>Eukaryota</taxon>
        <taxon>Fungi</taxon>
        <taxon>Dikarya</taxon>
        <taxon>Ascomycota</taxon>
        <taxon>Pezizomycotina</taxon>
        <taxon>Eurotiomycetes</taxon>
        <taxon>Eurotiomycetidae</taxon>
        <taxon>Eurotiales</taxon>
        <taxon>Aspergillaceae</taxon>
        <taxon>Aspergillus</taxon>
        <taxon>Aspergillus subgen. Circumdati</taxon>
    </lineage>
</organism>
<name>A0AAN4YTU4_ASPOZ</name>
<dbReference type="AlphaFoldDB" id="A0AAN4YTU4"/>
<sequence length="90" mass="10316">MVLSRATAKRYITQHYLQDNANLRAANEKKRQKRSRSNRKIPCEEGLTVDEGLQLVEQRNQPVEGDEIESHMQGELPSQPILPPTRAPPR</sequence>
<feature type="compositionally biased region" description="Pro residues" evidence="1">
    <location>
        <begin position="80"/>
        <end position="90"/>
    </location>
</feature>
<proteinExistence type="predicted"/>
<evidence type="ECO:0000256" key="1">
    <source>
        <dbReference type="SAM" id="MobiDB-lite"/>
    </source>
</evidence>
<evidence type="ECO:0000313" key="2">
    <source>
        <dbReference type="EMBL" id="GMG36503.1"/>
    </source>
</evidence>
<feature type="region of interest" description="Disordered" evidence="1">
    <location>
        <begin position="23"/>
        <end position="46"/>
    </location>
</feature>
<dbReference type="Proteomes" id="UP001165205">
    <property type="component" value="Unassembled WGS sequence"/>
</dbReference>
<dbReference type="EMBL" id="BSYA01000202">
    <property type="protein sequence ID" value="GMG36503.1"/>
    <property type="molecule type" value="Genomic_DNA"/>
</dbReference>
<protein>
    <submittedName>
        <fullName evidence="2">Unnamed protein product</fullName>
    </submittedName>
</protein>
<feature type="compositionally biased region" description="Basic residues" evidence="1">
    <location>
        <begin position="30"/>
        <end position="39"/>
    </location>
</feature>
<gene>
    <name evidence="2" type="ORF">Aory04_001152800</name>
</gene>
<accession>A0AAN4YTU4</accession>
<comment type="caution">
    <text evidence="2">The sequence shown here is derived from an EMBL/GenBank/DDBJ whole genome shotgun (WGS) entry which is preliminary data.</text>
</comment>
<reference evidence="2" key="1">
    <citation type="submission" date="2023-04" db="EMBL/GenBank/DDBJ databases">
        <title>Aspergillus oryzae NBRC 4228.</title>
        <authorList>
            <person name="Ichikawa N."/>
            <person name="Sato H."/>
            <person name="Tonouchi N."/>
        </authorList>
    </citation>
    <scope>NUCLEOTIDE SEQUENCE</scope>
    <source>
        <strain evidence="2">NBRC 4228</strain>
    </source>
</reference>
<feature type="region of interest" description="Disordered" evidence="1">
    <location>
        <begin position="60"/>
        <end position="90"/>
    </location>
</feature>
<evidence type="ECO:0000313" key="3">
    <source>
        <dbReference type="Proteomes" id="UP001165205"/>
    </source>
</evidence>